<evidence type="ECO:0000313" key="3">
    <source>
        <dbReference type="EMBL" id="MDQ0161297.1"/>
    </source>
</evidence>
<protein>
    <submittedName>
        <fullName evidence="3">Uncharacterized protein</fullName>
    </submittedName>
</protein>
<keyword evidence="2" id="KW-0812">Transmembrane</keyword>
<comment type="caution">
    <text evidence="3">The sequence shown here is derived from an EMBL/GenBank/DDBJ whole genome shotgun (WGS) entry which is preliminary data.</text>
</comment>
<keyword evidence="2" id="KW-1133">Transmembrane helix</keyword>
<evidence type="ECO:0000313" key="4">
    <source>
        <dbReference type="Proteomes" id="UP001225646"/>
    </source>
</evidence>
<keyword evidence="2" id="KW-0472">Membrane</keyword>
<feature type="transmembrane region" description="Helical" evidence="2">
    <location>
        <begin position="6"/>
        <end position="25"/>
    </location>
</feature>
<dbReference type="EMBL" id="JAUSTR010000001">
    <property type="protein sequence ID" value="MDQ0161297.1"/>
    <property type="molecule type" value="Genomic_DNA"/>
</dbReference>
<name>A0ABT9VK96_9BACI</name>
<dbReference type="RefSeq" id="WP_419151108.1">
    <property type="nucleotide sequence ID" value="NZ_JAUSTR010000001.1"/>
</dbReference>
<evidence type="ECO:0000256" key="1">
    <source>
        <dbReference type="SAM" id="MobiDB-lite"/>
    </source>
</evidence>
<reference evidence="3 4" key="1">
    <citation type="submission" date="2023-07" db="EMBL/GenBank/DDBJ databases">
        <title>Genomic Encyclopedia of Type Strains, Phase IV (KMG-IV): sequencing the most valuable type-strain genomes for metagenomic binning, comparative biology and taxonomic classification.</title>
        <authorList>
            <person name="Goeker M."/>
        </authorList>
    </citation>
    <scope>NUCLEOTIDE SEQUENCE [LARGE SCALE GENOMIC DNA]</scope>
    <source>
        <strain evidence="3 4">DSM 19092</strain>
    </source>
</reference>
<accession>A0ABT9VK96</accession>
<proteinExistence type="predicted"/>
<keyword evidence="4" id="KW-1185">Reference proteome</keyword>
<feature type="region of interest" description="Disordered" evidence="1">
    <location>
        <begin position="31"/>
        <end position="57"/>
    </location>
</feature>
<gene>
    <name evidence="3" type="ORF">J2S06_000367</name>
</gene>
<dbReference type="Proteomes" id="UP001225646">
    <property type="component" value="Unassembled WGS sequence"/>
</dbReference>
<evidence type="ECO:0000256" key="2">
    <source>
        <dbReference type="SAM" id="Phobius"/>
    </source>
</evidence>
<organism evidence="3 4">
    <name type="scientific">Aeribacillus alveayuensis</name>
    <dbReference type="NCBI Taxonomy" id="279215"/>
    <lineage>
        <taxon>Bacteria</taxon>
        <taxon>Bacillati</taxon>
        <taxon>Bacillota</taxon>
        <taxon>Bacilli</taxon>
        <taxon>Bacillales</taxon>
        <taxon>Bacillaceae</taxon>
        <taxon>Aeribacillus</taxon>
    </lineage>
</organism>
<sequence length="135" mass="15890">MNIFDLIFENPLFIAAIIGIMTSIFRRMNSTNDEKKTVPKQPRQKKPTIQKDVSQPTQAVVKPIEKRFQEVTNRKKVQPLNSKILASHLQQTTKKRKHSKRNYKPFLNSPIEGIIWSEILREPRSKRPFRPSIRK</sequence>